<feature type="compositionally biased region" description="Polar residues" evidence="1">
    <location>
        <begin position="70"/>
        <end position="84"/>
    </location>
</feature>
<feature type="region of interest" description="Disordered" evidence="1">
    <location>
        <begin position="511"/>
        <end position="572"/>
    </location>
</feature>
<feature type="region of interest" description="Disordered" evidence="1">
    <location>
        <begin position="1"/>
        <end position="24"/>
    </location>
</feature>
<feature type="compositionally biased region" description="Polar residues" evidence="1">
    <location>
        <begin position="7"/>
        <end position="24"/>
    </location>
</feature>
<dbReference type="EMBL" id="KV700091">
    <property type="protein sequence ID" value="OCF56319.1"/>
    <property type="molecule type" value="Genomic_DNA"/>
</dbReference>
<feature type="compositionally biased region" description="Polar residues" evidence="1">
    <location>
        <begin position="536"/>
        <end position="546"/>
    </location>
</feature>
<feature type="domain" description="GLTSCR protein conserved" evidence="2">
    <location>
        <begin position="136"/>
        <end position="238"/>
    </location>
</feature>
<gene>
    <name evidence="3" type="ORF">L486_06260</name>
</gene>
<dbReference type="Pfam" id="PF15249">
    <property type="entry name" value="GLTSCR1"/>
    <property type="match status" value="1"/>
</dbReference>
<feature type="compositionally biased region" description="Low complexity" evidence="1">
    <location>
        <begin position="397"/>
        <end position="433"/>
    </location>
</feature>
<proteinExistence type="predicted"/>
<dbReference type="AlphaFoldDB" id="A0A1B9IKZ0"/>
<feature type="compositionally biased region" description="Polar residues" evidence="1">
    <location>
        <begin position="376"/>
        <end position="388"/>
    </location>
</feature>
<evidence type="ECO:0000256" key="1">
    <source>
        <dbReference type="SAM" id="MobiDB-lite"/>
    </source>
</evidence>
<evidence type="ECO:0000259" key="2">
    <source>
        <dbReference type="Pfam" id="PF15249"/>
    </source>
</evidence>
<feature type="compositionally biased region" description="Low complexity" evidence="1">
    <location>
        <begin position="319"/>
        <end position="340"/>
    </location>
</feature>
<protein>
    <recommendedName>
        <fullName evidence="2">GLTSCR protein conserved domain-containing protein</fullName>
    </recommendedName>
</protein>
<feature type="compositionally biased region" description="Basic and acidic residues" evidence="1">
    <location>
        <begin position="290"/>
        <end position="315"/>
    </location>
</feature>
<dbReference type="Proteomes" id="UP000092583">
    <property type="component" value="Unassembled WGS sequence"/>
</dbReference>
<name>A0A1B9IKZ0_9TREE</name>
<reference evidence="4" key="2">
    <citation type="submission" date="2013-12" db="EMBL/GenBank/DDBJ databases">
        <title>Evolution of pathogenesis and genome organization in the Tremellales.</title>
        <authorList>
            <person name="Cuomo C."/>
            <person name="Litvintseva A."/>
            <person name="Heitman J."/>
            <person name="Chen Y."/>
            <person name="Sun S."/>
            <person name="Springer D."/>
            <person name="Dromer F."/>
            <person name="Young S."/>
            <person name="Zeng Q."/>
            <person name="Chapman S."/>
            <person name="Gujja S."/>
            <person name="Saif S."/>
            <person name="Birren B."/>
        </authorList>
    </citation>
    <scope>NUCLEOTIDE SEQUENCE [LARGE SCALE GENOMIC DNA]</scope>
    <source>
        <strain evidence="4">CBS 10435</strain>
    </source>
</reference>
<organism evidence="3 4">
    <name type="scientific">Kwoniella mangroviensis CBS 10435</name>
    <dbReference type="NCBI Taxonomy" id="1331196"/>
    <lineage>
        <taxon>Eukaryota</taxon>
        <taxon>Fungi</taxon>
        <taxon>Dikarya</taxon>
        <taxon>Basidiomycota</taxon>
        <taxon>Agaricomycotina</taxon>
        <taxon>Tremellomycetes</taxon>
        <taxon>Tremellales</taxon>
        <taxon>Cryptococcaceae</taxon>
        <taxon>Kwoniella</taxon>
    </lineage>
</organism>
<keyword evidence="4" id="KW-1185">Reference proteome</keyword>
<accession>A0A1B9IKZ0</accession>
<evidence type="ECO:0000313" key="3">
    <source>
        <dbReference type="EMBL" id="OCF56319.1"/>
    </source>
</evidence>
<evidence type="ECO:0000313" key="4">
    <source>
        <dbReference type="Proteomes" id="UP000092583"/>
    </source>
</evidence>
<sequence length="572" mass="62336">MSLPLPISNTPSSTNVQVNGNSNGAIKEESDVIIVKKEEPETDSVFEPVRVPSNGTPTIPTDSKPAAIPTPQSSSSSFPGQVNAQAGPGPSTVEYSQYERAINDKKRKWGLMGYEENELGLLEEEYLNLNLALQLDQTSTLYPSPPTRFESYEDMVDRLMPYHVWQIYDEELNGQLPKSKEKELKEVQDASGLVERVRRVKDRFGKIRMRVDENSNMPSLIPMYQQTNQTLKEEISSLQTILRPLNAEYALIEKQQEDKRRAEEEKKRREEERLKAIEDERRRRVVAQQRAEEEMRRRKEEEESRRLREEEEKKKLVLQSSTNPINTNPTPPHHINQPPSIASPPSTPSSSYLDRGKPRGRPRGRGRAGVREPSTPHLTGQTNGVANANPNTPSPNPISTSTPLPGGSSTNRPITPGTPGTPGQAATPASTPAGVVNKGPVSLTVNRSLIPQLISLELLLPNPTPTSPKTPATIIRYLEDKNSVVLSVNLTQCTKTQLIALAKLLNVSTKAPAPGTATTTTTTTTPAAASTNAQAVNGNAPAQSGNVAAGPQGQVKPQVEGNGASAAGPSKQ</sequence>
<feature type="compositionally biased region" description="Basic residues" evidence="1">
    <location>
        <begin position="358"/>
        <end position="368"/>
    </location>
</feature>
<reference evidence="3 4" key="1">
    <citation type="submission" date="2013-07" db="EMBL/GenBank/DDBJ databases">
        <title>The Genome Sequence of Kwoniella mangroviensis CBS10435.</title>
        <authorList>
            <consortium name="The Broad Institute Genome Sequencing Platform"/>
            <person name="Cuomo C."/>
            <person name="Litvintseva A."/>
            <person name="Chen Y."/>
            <person name="Heitman J."/>
            <person name="Sun S."/>
            <person name="Springer D."/>
            <person name="Dromer F."/>
            <person name="Young S.K."/>
            <person name="Zeng Q."/>
            <person name="Gargeya S."/>
            <person name="Fitzgerald M."/>
            <person name="Abouelleil A."/>
            <person name="Alvarado L."/>
            <person name="Berlin A.M."/>
            <person name="Chapman S.B."/>
            <person name="Dewar J."/>
            <person name="Goldberg J."/>
            <person name="Griggs A."/>
            <person name="Gujja S."/>
            <person name="Hansen M."/>
            <person name="Howarth C."/>
            <person name="Imamovic A."/>
            <person name="Larimer J."/>
            <person name="McCowan C."/>
            <person name="Murphy C."/>
            <person name="Pearson M."/>
            <person name="Priest M."/>
            <person name="Roberts A."/>
            <person name="Saif S."/>
            <person name="Shea T."/>
            <person name="Sykes S."/>
            <person name="Wortman J."/>
            <person name="Nusbaum C."/>
            <person name="Birren B."/>
        </authorList>
    </citation>
    <scope>NUCLEOTIDE SEQUENCE [LARGE SCALE GENOMIC DNA]</scope>
    <source>
        <strain evidence="3 4">CBS 10435</strain>
    </source>
</reference>
<dbReference type="STRING" id="1331196.A0A1B9IKZ0"/>
<dbReference type="InterPro" id="IPR015671">
    <property type="entry name" value="GSCR1_dom"/>
</dbReference>
<dbReference type="OrthoDB" id="2556847at2759"/>
<feature type="region of interest" description="Disordered" evidence="1">
    <location>
        <begin position="283"/>
        <end position="433"/>
    </location>
</feature>
<feature type="compositionally biased region" description="Low complexity" evidence="1">
    <location>
        <begin position="511"/>
        <end position="535"/>
    </location>
</feature>
<feature type="region of interest" description="Disordered" evidence="1">
    <location>
        <begin position="38"/>
        <end position="92"/>
    </location>
</feature>